<dbReference type="EMBL" id="GG745369">
    <property type="protein sequence ID" value="KNE71029.1"/>
    <property type="molecule type" value="Genomic_DNA"/>
</dbReference>
<name>A0A0L0T915_ALLM3</name>
<dbReference type="OrthoDB" id="2684236at2759"/>
<dbReference type="Pfam" id="PF07173">
    <property type="entry name" value="GRDP-like"/>
    <property type="match status" value="2"/>
</dbReference>
<sequence>MPATAVISREPVVAVPAVKPSDDFVAAHAAVFQSAKDGDKVNKDALVKLLAVISSQTKDVVSHDLILAHLVLLTTFHQQLRNADNEAKDLAHLCSAETRYLAFMDGLRKAIAIDASLVENPPLPPLDVAMIWHSHMLSPIRYADDVQRLFGPDMVQVAFPMMRLSQAITGINQDNLDTGRAFWAAHMPAGMPYDLTLADIDETKATGKIVCALCRVEQTLSMPEYAAFRLHGEKHTCTSCATSFTAEHAAVRRFLAKVARAPRLGMIAGMLQHPKTLEYVPKNTANAADLCKLFEKAIWKQHAATLPALPTWADVESKVLAPIMAAAAESLNLPGNRRRFALVVNAHRDVTTGPWSMDLVRAVRRQRRFSAKLTEHVVQRGCGAIHATVTEALAQYPKFLAMMAVRPTLALVPTTTIDLAWHTHQLAPAVYATQTRALTGRITNHDDSDDVESEEKIADSAKAMPDAWRAVFDEDYYCPKTWCTIGCTDWALAAADKTAHAKLANVASCYRNGNCIVGPIRPNDGGDAAEIAFCFRSGNCIVGPIRSNGTQVASCYRNGNCIVGPIRPNDGGDAAEIAFCFRSGNCIVGPIRSNGTQVASCYRNGNCIVGPIRPNNMQNAEVASCYRNGNCMVGP</sequence>
<reference evidence="1 2" key="1">
    <citation type="submission" date="2009-11" db="EMBL/GenBank/DDBJ databases">
        <title>Annotation of Allomyces macrogynus ATCC 38327.</title>
        <authorList>
            <consortium name="The Broad Institute Genome Sequencing Platform"/>
            <person name="Russ C."/>
            <person name="Cuomo C."/>
            <person name="Burger G."/>
            <person name="Gray M.W."/>
            <person name="Holland P.W.H."/>
            <person name="King N."/>
            <person name="Lang F.B.F."/>
            <person name="Roger A.J."/>
            <person name="Ruiz-Trillo I."/>
            <person name="Young S.K."/>
            <person name="Zeng Q."/>
            <person name="Gargeya S."/>
            <person name="Fitzgerald M."/>
            <person name="Haas B."/>
            <person name="Abouelleil A."/>
            <person name="Alvarado L."/>
            <person name="Arachchi H.M."/>
            <person name="Berlin A."/>
            <person name="Chapman S.B."/>
            <person name="Gearin G."/>
            <person name="Goldberg J."/>
            <person name="Griggs A."/>
            <person name="Gujja S."/>
            <person name="Hansen M."/>
            <person name="Heiman D."/>
            <person name="Howarth C."/>
            <person name="Larimer J."/>
            <person name="Lui A."/>
            <person name="MacDonald P.J.P."/>
            <person name="McCowen C."/>
            <person name="Montmayeur A."/>
            <person name="Murphy C."/>
            <person name="Neiman D."/>
            <person name="Pearson M."/>
            <person name="Priest M."/>
            <person name="Roberts A."/>
            <person name="Saif S."/>
            <person name="Shea T."/>
            <person name="Sisk P."/>
            <person name="Stolte C."/>
            <person name="Sykes S."/>
            <person name="Wortman J."/>
            <person name="Nusbaum C."/>
            <person name="Birren B."/>
        </authorList>
    </citation>
    <scope>NUCLEOTIDE SEQUENCE [LARGE SCALE GENOMIC DNA]</scope>
    <source>
        <strain evidence="1 2">ATCC 38327</strain>
    </source>
</reference>
<dbReference type="PANTHER" id="PTHR34365:SF7">
    <property type="entry name" value="GLYCINE-RICH DOMAIN-CONTAINING PROTEIN 1"/>
    <property type="match status" value="1"/>
</dbReference>
<dbReference type="Proteomes" id="UP000054350">
    <property type="component" value="Unassembled WGS sequence"/>
</dbReference>
<organism evidence="1 2">
    <name type="scientific">Allomyces macrogynus (strain ATCC 38327)</name>
    <name type="common">Allomyces javanicus var. macrogynus</name>
    <dbReference type="NCBI Taxonomy" id="578462"/>
    <lineage>
        <taxon>Eukaryota</taxon>
        <taxon>Fungi</taxon>
        <taxon>Fungi incertae sedis</taxon>
        <taxon>Blastocladiomycota</taxon>
        <taxon>Blastocladiomycetes</taxon>
        <taxon>Blastocladiales</taxon>
        <taxon>Blastocladiaceae</taxon>
        <taxon>Allomyces</taxon>
    </lineage>
</organism>
<protein>
    <submittedName>
        <fullName evidence="1">Uncharacterized protein</fullName>
    </submittedName>
</protein>
<dbReference type="InterPro" id="IPR009836">
    <property type="entry name" value="GRDP-like"/>
</dbReference>
<dbReference type="VEuPathDB" id="FungiDB:AMAG_15285"/>
<dbReference type="PANTHER" id="PTHR34365">
    <property type="entry name" value="ENOLASE (DUF1399)"/>
    <property type="match status" value="1"/>
</dbReference>
<proteinExistence type="predicted"/>
<evidence type="ECO:0000313" key="2">
    <source>
        <dbReference type="Proteomes" id="UP000054350"/>
    </source>
</evidence>
<accession>A0A0L0T915</accession>
<gene>
    <name evidence="1" type="ORF">AMAG_15285</name>
</gene>
<evidence type="ECO:0000313" key="1">
    <source>
        <dbReference type="EMBL" id="KNE71029.1"/>
    </source>
</evidence>
<dbReference type="AlphaFoldDB" id="A0A0L0T915"/>
<reference evidence="2" key="2">
    <citation type="submission" date="2009-11" db="EMBL/GenBank/DDBJ databases">
        <title>The Genome Sequence of Allomyces macrogynus strain ATCC 38327.</title>
        <authorList>
            <consortium name="The Broad Institute Genome Sequencing Platform"/>
            <person name="Russ C."/>
            <person name="Cuomo C."/>
            <person name="Shea T."/>
            <person name="Young S.K."/>
            <person name="Zeng Q."/>
            <person name="Koehrsen M."/>
            <person name="Haas B."/>
            <person name="Borodovsky M."/>
            <person name="Guigo R."/>
            <person name="Alvarado L."/>
            <person name="Berlin A."/>
            <person name="Borenstein D."/>
            <person name="Chen Z."/>
            <person name="Engels R."/>
            <person name="Freedman E."/>
            <person name="Gellesch M."/>
            <person name="Goldberg J."/>
            <person name="Griggs A."/>
            <person name="Gujja S."/>
            <person name="Heiman D."/>
            <person name="Hepburn T."/>
            <person name="Howarth C."/>
            <person name="Jen D."/>
            <person name="Larson L."/>
            <person name="Lewis B."/>
            <person name="Mehta T."/>
            <person name="Park D."/>
            <person name="Pearson M."/>
            <person name="Roberts A."/>
            <person name="Saif S."/>
            <person name="Shenoy N."/>
            <person name="Sisk P."/>
            <person name="Stolte C."/>
            <person name="Sykes S."/>
            <person name="Walk T."/>
            <person name="White J."/>
            <person name="Yandava C."/>
            <person name="Burger G."/>
            <person name="Gray M.W."/>
            <person name="Holland P.W.H."/>
            <person name="King N."/>
            <person name="Lang F.B.F."/>
            <person name="Roger A.J."/>
            <person name="Ruiz-Trillo I."/>
            <person name="Lander E."/>
            <person name="Nusbaum C."/>
        </authorList>
    </citation>
    <scope>NUCLEOTIDE SEQUENCE [LARGE SCALE GENOMIC DNA]</scope>
    <source>
        <strain evidence="2">ATCC 38327</strain>
    </source>
</reference>
<dbReference type="STRING" id="578462.A0A0L0T915"/>
<keyword evidence="2" id="KW-1185">Reference proteome</keyword>